<gene>
    <name evidence="6" type="ORF">SAMN03080610_02426</name>
</gene>
<dbReference type="EC" id="3.1.3.15" evidence="4"/>
<sequence length="261" mass="27829">MHSMESFFPFLHRLADVAAEAILPRFRAAIAVDNKLEAGFDPVTEADRGAERAMRDLIRKTYPEHGIIGEEYGAEGEDRSHVWILDPVDGTRAFICGLPLWGCLTGLLIDGKPAAGMMSQPYVGERFFGSAETGSFLAHGGETGPIKVRACAALDHAHISTTDPNIFTAAERPAFERLSARARLTRYGYDCYAYAMVAMGGMDCVVESGLKPYDIAALIPIIEGAGGAVTGWDGGPAAGGGRILALGDKRLTPEVEALLAT</sequence>
<dbReference type="InterPro" id="IPR000760">
    <property type="entry name" value="Inositol_monophosphatase-like"/>
</dbReference>
<dbReference type="GO" id="GO:0000105">
    <property type="term" value="P:L-histidine biosynthetic process"/>
    <property type="evidence" value="ECO:0007669"/>
    <property type="project" value="UniProtKB-UniRule"/>
</dbReference>
<evidence type="ECO:0000256" key="5">
    <source>
        <dbReference type="PIRSR" id="PIRSR600760-2"/>
    </source>
</evidence>
<feature type="binding site" evidence="5">
    <location>
        <position position="70"/>
    </location>
    <ligand>
        <name>Mg(2+)</name>
        <dbReference type="ChEBI" id="CHEBI:18420"/>
        <label>1</label>
        <note>catalytic</note>
    </ligand>
</feature>
<name>A0A1G5NQ54_AFIMA</name>
<evidence type="ECO:0000256" key="3">
    <source>
        <dbReference type="ARBA" id="ARBA00022801"/>
    </source>
</evidence>
<keyword evidence="5" id="KW-0460">Magnesium</keyword>
<dbReference type="Gene3D" id="3.30.540.10">
    <property type="entry name" value="Fructose-1,6-Bisphosphatase, subunit A, domain 1"/>
    <property type="match status" value="1"/>
</dbReference>
<feature type="binding site" evidence="5">
    <location>
        <position position="89"/>
    </location>
    <ligand>
        <name>Mg(2+)</name>
        <dbReference type="ChEBI" id="CHEBI:18420"/>
        <label>1</label>
        <note>catalytic</note>
    </ligand>
</feature>
<evidence type="ECO:0000256" key="4">
    <source>
        <dbReference type="NCBIfam" id="TIGR02067"/>
    </source>
</evidence>
<feature type="binding site" evidence="5">
    <location>
        <position position="86"/>
    </location>
    <ligand>
        <name>Mg(2+)</name>
        <dbReference type="ChEBI" id="CHEBI:18420"/>
        <label>1</label>
        <note>catalytic</note>
    </ligand>
</feature>
<dbReference type="NCBIfam" id="TIGR02067">
    <property type="entry name" value="his_9_HisN"/>
    <property type="match status" value="1"/>
</dbReference>
<feature type="binding site" evidence="5">
    <location>
        <position position="214"/>
    </location>
    <ligand>
        <name>Mg(2+)</name>
        <dbReference type="ChEBI" id="CHEBI:18420"/>
        <label>1</label>
        <note>catalytic</note>
    </ligand>
</feature>
<dbReference type="FunFam" id="3.30.540.10:FF:000030">
    <property type="entry name" value="Inositol monophosphatase"/>
    <property type="match status" value="1"/>
</dbReference>
<dbReference type="STRING" id="1120955.SAMN03080610_02426"/>
<dbReference type="GO" id="GO:0046872">
    <property type="term" value="F:metal ion binding"/>
    <property type="evidence" value="ECO:0007669"/>
    <property type="project" value="UniProtKB-KW"/>
</dbReference>
<dbReference type="SUPFAM" id="SSF56655">
    <property type="entry name" value="Carbohydrate phosphatase"/>
    <property type="match status" value="1"/>
</dbReference>
<dbReference type="GO" id="GO:0007165">
    <property type="term" value="P:signal transduction"/>
    <property type="evidence" value="ECO:0007669"/>
    <property type="project" value="TreeGrafter"/>
</dbReference>
<dbReference type="EMBL" id="FMVW01000005">
    <property type="protein sequence ID" value="SCZ39274.1"/>
    <property type="molecule type" value="Genomic_DNA"/>
</dbReference>
<dbReference type="Pfam" id="PF00459">
    <property type="entry name" value="Inositol_P"/>
    <property type="match status" value="1"/>
</dbReference>
<dbReference type="PANTHER" id="PTHR20854">
    <property type="entry name" value="INOSITOL MONOPHOSPHATASE"/>
    <property type="match status" value="1"/>
</dbReference>
<protein>
    <recommendedName>
        <fullName evidence="4">Histidinol-phosphatase</fullName>
        <ecNumber evidence="4">3.1.3.15</ecNumber>
    </recommendedName>
</protein>
<dbReference type="Gene3D" id="3.40.190.80">
    <property type="match status" value="1"/>
</dbReference>
<evidence type="ECO:0000313" key="7">
    <source>
        <dbReference type="Proteomes" id="UP000199347"/>
    </source>
</evidence>
<proteinExistence type="inferred from homology"/>
<keyword evidence="7" id="KW-1185">Reference proteome</keyword>
<comment type="cofactor">
    <cofactor evidence="1 5">
        <name>Mg(2+)</name>
        <dbReference type="ChEBI" id="CHEBI:18420"/>
    </cofactor>
</comment>
<evidence type="ECO:0000313" key="6">
    <source>
        <dbReference type="EMBL" id="SCZ39274.1"/>
    </source>
</evidence>
<dbReference type="OrthoDB" id="9785695at2"/>
<comment type="similarity">
    <text evidence="2">Belongs to the inositol monophosphatase superfamily.</text>
</comment>
<organism evidence="6 7">
    <name type="scientific">Afifella marina DSM 2698</name>
    <dbReference type="NCBI Taxonomy" id="1120955"/>
    <lineage>
        <taxon>Bacteria</taxon>
        <taxon>Pseudomonadati</taxon>
        <taxon>Pseudomonadota</taxon>
        <taxon>Alphaproteobacteria</taxon>
        <taxon>Hyphomicrobiales</taxon>
        <taxon>Afifellaceae</taxon>
        <taxon>Afifella</taxon>
    </lineage>
</organism>
<dbReference type="PRINTS" id="PR00377">
    <property type="entry name" value="IMPHPHTASES"/>
</dbReference>
<dbReference type="RefSeq" id="WP_092813221.1">
    <property type="nucleotide sequence ID" value="NZ_NRSE01000009.1"/>
</dbReference>
<keyword evidence="5" id="KW-0479">Metal-binding</keyword>
<dbReference type="PANTHER" id="PTHR20854:SF4">
    <property type="entry name" value="INOSITOL-1-MONOPHOSPHATASE-RELATED"/>
    <property type="match status" value="1"/>
</dbReference>
<dbReference type="GO" id="GO:0008934">
    <property type="term" value="F:inositol monophosphate 1-phosphatase activity"/>
    <property type="evidence" value="ECO:0007669"/>
    <property type="project" value="TreeGrafter"/>
</dbReference>
<keyword evidence="3" id="KW-0378">Hydrolase</keyword>
<reference evidence="6 7" key="1">
    <citation type="submission" date="2016-10" db="EMBL/GenBank/DDBJ databases">
        <authorList>
            <person name="de Groot N.N."/>
        </authorList>
    </citation>
    <scope>NUCLEOTIDE SEQUENCE [LARGE SCALE GENOMIC DNA]</scope>
    <source>
        <strain evidence="6 7">DSM 2698</strain>
    </source>
</reference>
<evidence type="ECO:0000256" key="1">
    <source>
        <dbReference type="ARBA" id="ARBA00001946"/>
    </source>
</evidence>
<dbReference type="GO" id="GO:0004401">
    <property type="term" value="F:histidinol-phosphatase activity"/>
    <property type="evidence" value="ECO:0007669"/>
    <property type="project" value="UniProtKB-UniRule"/>
</dbReference>
<dbReference type="GO" id="GO:0006020">
    <property type="term" value="P:inositol metabolic process"/>
    <property type="evidence" value="ECO:0007669"/>
    <property type="project" value="TreeGrafter"/>
</dbReference>
<accession>A0A1G5NQ54</accession>
<dbReference type="CDD" id="cd01641">
    <property type="entry name" value="Bacterial_IMPase_like_1"/>
    <property type="match status" value="1"/>
</dbReference>
<dbReference type="InterPro" id="IPR011809">
    <property type="entry name" value="His_9_proposed"/>
</dbReference>
<dbReference type="Proteomes" id="UP000199347">
    <property type="component" value="Unassembled WGS sequence"/>
</dbReference>
<evidence type="ECO:0000256" key="2">
    <source>
        <dbReference type="ARBA" id="ARBA00009759"/>
    </source>
</evidence>
<dbReference type="AlphaFoldDB" id="A0A1G5NQ54"/>